<organism evidence="1 2">
    <name type="scientific">Iphiclides podalirius</name>
    <name type="common">scarce swallowtail</name>
    <dbReference type="NCBI Taxonomy" id="110791"/>
    <lineage>
        <taxon>Eukaryota</taxon>
        <taxon>Metazoa</taxon>
        <taxon>Ecdysozoa</taxon>
        <taxon>Arthropoda</taxon>
        <taxon>Hexapoda</taxon>
        <taxon>Insecta</taxon>
        <taxon>Pterygota</taxon>
        <taxon>Neoptera</taxon>
        <taxon>Endopterygota</taxon>
        <taxon>Lepidoptera</taxon>
        <taxon>Glossata</taxon>
        <taxon>Ditrysia</taxon>
        <taxon>Papilionoidea</taxon>
        <taxon>Papilionidae</taxon>
        <taxon>Papilioninae</taxon>
        <taxon>Iphiclides</taxon>
    </lineage>
</organism>
<accession>A0ABN8HWZ6</accession>
<keyword evidence="2" id="KW-1185">Reference proteome</keyword>
<evidence type="ECO:0000313" key="1">
    <source>
        <dbReference type="EMBL" id="CAH2042660.1"/>
    </source>
</evidence>
<evidence type="ECO:0008006" key="3">
    <source>
        <dbReference type="Google" id="ProtNLM"/>
    </source>
</evidence>
<feature type="non-terminal residue" evidence="1">
    <location>
        <position position="149"/>
    </location>
</feature>
<dbReference type="Proteomes" id="UP000837857">
    <property type="component" value="Chromosome 14"/>
</dbReference>
<dbReference type="EMBL" id="OW152826">
    <property type="protein sequence ID" value="CAH2042660.1"/>
    <property type="molecule type" value="Genomic_DNA"/>
</dbReference>
<sequence length="149" mass="16576">MCGSFMLVALHCHSPRSREHLQCSDWIRFESKTSGEGRGLTVRGLTTDDAALMAESSSTVACSYYNLYNNTTFSTESNINCLKVIHYYAEVEQHYERCGISQVDTADRKMFALRSPPWPQVAPAKLLSELGVAPMPPGHFCDYSSQAPC</sequence>
<reference evidence="1" key="1">
    <citation type="submission" date="2022-03" db="EMBL/GenBank/DDBJ databases">
        <authorList>
            <person name="Martin H S."/>
        </authorList>
    </citation>
    <scope>NUCLEOTIDE SEQUENCE</scope>
</reference>
<gene>
    <name evidence="1" type="ORF">IPOD504_LOCUS3991</name>
</gene>
<evidence type="ECO:0000313" key="2">
    <source>
        <dbReference type="Proteomes" id="UP000837857"/>
    </source>
</evidence>
<name>A0ABN8HWZ6_9NEOP</name>
<proteinExistence type="predicted"/>
<protein>
    <recommendedName>
        <fullName evidence="3">Lipocalin</fullName>
    </recommendedName>
</protein>